<evidence type="ECO:0000313" key="2">
    <source>
        <dbReference type="Proteomes" id="UP000828941"/>
    </source>
</evidence>
<organism evidence="1 2">
    <name type="scientific">Bauhinia variegata</name>
    <name type="common">Purple orchid tree</name>
    <name type="synonym">Phanera variegata</name>
    <dbReference type="NCBI Taxonomy" id="167791"/>
    <lineage>
        <taxon>Eukaryota</taxon>
        <taxon>Viridiplantae</taxon>
        <taxon>Streptophyta</taxon>
        <taxon>Embryophyta</taxon>
        <taxon>Tracheophyta</taxon>
        <taxon>Spermatophyta</taxon>
        <taxon>Magnoliopsida</taxon>
        <taxon>eudicotyledons</taxon>
        <taxon>Gunneridae</taxon>
        <taxon>Pentapetalae</taxon>
        <taxon>rosids</taxon>
        <taxon>fabids</taxon>
        <taxon>Fabales</taxon>
        <taxon>Fabaceae</taxon>
        <taxon>Cercidoideae</taxon>
        <taxon>Cercideae</taxon>
        <taxon>Bauhiniinae</taxon>
        <taxon>Bauhinia</taxon>
    </lineage>
</organism>
<proteinExistence type="predicted"/>
<gene>
    <name evidence="1" type="ORF">L6164_004449</name>
</gene>
<evidence type="ECO:0000313" key="1">
    <source>
        <dbReference type="EMBL" id="KAI4355701.1"/>
    </source>
</evidence>
<reference evidence="1 2" key="1">
    <citation type="journal article" date="2022" name="DNA Res.">
        <title>Chromosomal-level genome assembly of the orchid tree Bauhinia variegata (Leguminosae; Cercidoideae) supports the allotetraploid origin hypothesis of Bauhinia.</title>
        <authorList>
            <person name="Zhong Y."/>
            <person name="Chen Y."/>
            <person name="Zheng D."/>
            <person name="Pang J."/>
            <person name="Liu Y."/>
            <person name="Luo S."/>
            <person name="Meng S."/>
            <person name="Qian L."/>
            <person name="Wei D."/>
            <person name="Dai S."/>
            <person name="Zhou R."/>
        </authorList>
    </citation>
    <scope>NUCLEOTIDE SEQUENCE [LARGE SCALE GENOMIC DNA]</scope>
    <source>
        <strain evidence="1">BV-YZ2020</strain>
    </source>
</reference>
<keyword evidence="2" id="KW-1185">Reference proteome</keyword>
<sequence length="275" mass="31120">MSAFAKISPIQGQSDFPVLITSENFKLKTFTFSQNLQTHHLAIRKANGICVSNSPTTTTTASVHRQNPNLDICKLCLLGNIERALQYLESMRELKISVAEDAYIALLPLCEWKRARNEGSRVYTCVSKSITLLSLPLGNALLSTFVRFGNLVDAWYVFGRMTERNLFSWNVLIGGYAKAGFFDEALNLYHRMLWVGVRPDVYTFPCVLRTCGGMPDLVRGREIHVHVSRYGFESDVDVVNAFITMYVKCGDVDTARLVFDKMPNRDRISWNAMII</sequence>
<dbReference type="Proteomes" id="UP000828941">
    <property type="component" value="Chromosome 2"/>
</dbReference>
<protein>
    <submittedName>
        <fullName evidence="1">Uncharacterized protein</fullName>
    </submittedName>
</protein>
<accession>A0ACB9Q4L0</accession>
<comment type="caution">
    <text evidence="1">The sequence shown here is derived from an EMBL/GenBank/DDBJ whole genome shotgun (WGS) entry which is preliminary data.</text>
</comment>
<name>A0ACB9Q4L0_BAUVA</name>
<dbReference type="EMBL" id="CM039427">
    <property type="protein sequence ID" value="KAI4355701.1"/>
    <property type="molecule type" value="Genomic_DNA"/>
</dbReference>